<organism evidence="1 2">
    <name type="scientific">Meloidogyne enterolobii</name>
    <name type="common">Root-knot nematode worm</name>
    <name type="synonym">Meloidogyne mayaguensis</name>
    <dbReference type="NCBI Taxonomy" id="390850"/>
    <lineage>
        <taxon>Eukaryota</taxon>
        <taxon>Metazoa</taxon>
        <taxon>Ecdysozoa</taxon>
        <taxon>Nematoda</taxon>
        <taxon>Chromadorea</taxon>
        <taxon>Rhabditida</taxon>
        <taxon>Tylenchina</taxon>
        <taxon>Tylenchomorpha</taxon>
        <taxon>Tylenchoidea</taxon>
        <taxon>Meloidogynidae</taxon>
        <taxon>Meloidogyninae</taxon>
        <taxon>Meloidogyne</taxon>
    </lineage>
</organism>
<evidence type="ECO:0000313" key="2">
    <source>
        <dbReference type="Proteomes" id="UP001497535"/>
    </source>
</evidence>
<name>A0ACB0XSQ8_MELEN</name>
<sequence>MYYLFSYDVLIMLTRFILFQLPRDLLSFGAVGCAMFTRKLQSSKKIPLGLTPLEDVSQLSPLVLRILGQNPGAFTLQGTNTYLVGKGAKKILIDAGEPNVSQYLNNLIDSLSKSSSTLEAIVVTHWHADHTGGIGQILRYLKKDIPIYKLRRTDGQPESNEFNFTFVEDGHELQVEGTTLRFLSTPGHTSDHTALCGDCVLGEGSAIFENLDDYMKSLRKLLDLAPKRIYPGHGPVVEDPKQKILEYIENRNRREQEILNVISNDGPATTMQITNSIYTNILPSRRLGALLNVRHHLVKLLAEGKIEDVGPSIGGLGFGLYVIADEKRKDKNKL</sequence>
<reference evidence="1" key="1">
    <citation type="submission" date="2023-11" db="EMBL/GenBank/DDBJ databases">
        <authorList>
            <person name="Poullet M."/>
        </authorList>
    </citation>
    <scope>NUCLEOTIDE SEQUENCE</scope>
    <source>
        <strain evidence="1">E1834</strain>
    </source>
</reference>
<evidence type="ECO:0000313" key="1">
    <source>
        <dbReference type="EMBL" id="CAK5015405.1"/>
    </source>
</evidence>
<proteinExistence type="predicted"/>
<keyword evidence="2" id="KW-1185">Reference proteome</keyword>
<comment type="caution">
    <text evidence="1">The sequence shown here is derived from an EMBL/GenBank/DDBJ whole genome shotgun (WGS) entry which is preliminary data.</text>
</comment>
<gene>
    <name evidence="1" type="ORF">MENTE1834_LOCUS3002</name>
</gene>
<protein>
    <submittedName>
        <fullName evidence="1">Uncharacterized protein</fullName>
    </submittedName>
</protein>
<dbReference type="Proteomes" id="UP001497535">
    <property type="component" value="Unassembled WGS sequence"/>
</dbReference>
<accession>A0ACB0XSQ8</accession>
<dbReference type="EMBL" id="CAVMJV010000002">
    <property type="protein sequence ID" value="CAK5015405.1"/>
    <property type="molecule type" value="Genomic_DNA"/>
</dbReference>